<feature type="transmembrane region" description="Helical" evidence="10">
    <location>
        <begin position="166"/>
        <end position="187"/>
    </location>
</feature>
<proteinExistence type="inferred from homology"/>
<keyword evidence="8 10" id="KW-0406">Ion transport</keyword>
<evidence type="ECO:0000259" key="12">
    <source>
        <dbReference type="Pfam" id="PF01699"/>
    </source>
</evidence>
<reference evidence="13 14" key="1">
    <citation type="journal article" date="2013" name="MBio">
        <title>Genome sequencing of the plant pathogen Taphrina deformans, the causal agent of peach leaf curl.</title>
        <authorList>
            <person name="Cisse O.H."/>
            <person name="Almeida J.M.G.C.F."/>
            <person name="Fonseca A."/>
            <person name="Kumar A.A."/>
            <person name="Salojaervi J."/>
            <person name="Overmyer K."/>
            <person name="Hauser P.M."/>
            <person name="Pagni M."/>
        </authorList>
    </citation>
    <scope>NUCLEOTIDE SEQUENCE [LARGE SCALE GENOMIC DNA]</scope>
    <source>
        <strain evidence="14">PYCC 5710 / ATCC 11124 / CBS 356.35 / IMI 108563 / JCM 9778 / NBRC 8474</strain>
    </source>
</reference>
<dbReference type="AlphaFoldDB" id="R4XED4"/>
<dbReference type="PANTHER" id="PTHR31503">
    <property type="entry name" value="VACUOLAR CALCIUM ION TRANSPORTER"/>
    <property type="match status" value="1"/>
</dbReference>
<evidence type="ECO:0000256" key="2">
    <source>
        <dbReference type="ARBA" id="ARBA00008170"/>
    </source>
</evidence>
<evidence type="ECO:0000256" key="4">
    <source>
        <dbReference type="ARBA" id="ARBA00022568"/>
    </source>
</evidence>
<keyword evidence="9 10" id="KW-0472">Membrane</keyword>
<comment type="subcellular location">
    <subcellularLocation>
        <location evidence="1">Endomembrane system</location>
        <topology evidence="1">Multi-pass membrane protein</topology>
    </subcellularLocation>
    <subcellularLocation>
        <location evidence="10">Vacuole membrane</location>
    </subcellularLocation>
</comment>
<feature type="transmembrane region" description="Helical" evidence="10">
    <location>
        <begin position="229"/>
        <end position="247"/>
    </location>
</feature>
<name>R4XED4_TAPDE</name>
<comment type="caution">
    <text evidence="13">The sequence shown here is derived from an EMBL/GenBank/DDBJ whole genome shotgun (WGS) entry which is preliminary data.</text>
</comment>
<keyword evidence="3 10" id="KW-0813">Transport</keyword>
<evidence type="ECO:0000256" key="3">
    <source>
        <dbReference type="ARBA" id="ARBA00022448"/>
    </source>
</evidence>
<gene>
    <name evidence="13" type="ORF">TAPDE_004594</name>
</gene>
<comment type="similarity">
    <text evidence="2 10">Belongs to the Ca(2+):cation antiporter (CaCA) (TC 2.A.19) family.</text>
</comment>
<evidence type="ECO:0000256" key="6">
    <source>
        <dbReference type="ARBA" id="ARBA00022837"/>
    </source>
</evidence>
<comment type="function">
    <text evidence="10">Has a role in promoting intracellular calcium ion sequestration via the exchange of calcium ions for hydrogen ions across the vacuolar membrane. Involved also in manganese ion homeostasis via its uptake into the vacuole.</text>
</comment>
<dbReference type="PANTHER" id="PTHR31503:SF18">
    <property type="entry name" value="CA(2+)_H(+) EXCHANGER, PUTATIVE (EUROFUNG)-RELATED"/>
    <property type="match status" value="1"/>
</dbReference>
<organism evidence="13 14">
    <name type="scientific">Taphrina deformans (strain PYCC 5710 / ATCC 11124 / CBS 356.35 / IMI 108563 / JCM 9778 / NBRC 8474)</name>
    <name type="common">Peach leaf curl fungus</name>
    <name type="synonym">Lalaria deformans</name>
    <dbReference type="NCBI Taxonomy" id="1097556"/>
    <lineage>
        <taxon>Eukaryota</taxon>
        <taxon>Fungi</taxon>
        <taxon>Dikarya</taxon>
        <taxon>Ascomycota</taxon>
        <taxon>Taphrinomycotina</taxon>
        <taxon>Taphrinomycetes</taxon>
        <taxon>Taphrinales</taxon>
        <taxon>Taphrinaceae</taxon>
        <taxon>Taphrina</taxon>
    </lineage>
</organism>
<keyword evidence="14" id="KW-1185">Reference proteome</keyword>
<dbReference type="Proteomes" id="UP000013776">
    <property type="component" value="Unassembled WGS sequence"/>
</dbReference>
<feature type="region of interest" description="Disordered" evidence="11">
    <location>
        <begin position="1"/>
        <end position="42"/>
    </location>
</feature>
<evidence type="ECO:0000256" key="1">
    <source>
        <dbReference type="ARBA" id="ARBA00004127"/>
    </source>
</evidence>
<dbReference type="GO" id="GO:0006874">
    <property type="term" value="P:intracellular calcium ion homeostasis"/>
    <property type="evidence" value="ECO:0007669"/>
    <property type="project" value="TreeGrafter"/>
</dbReference>
<feature type="transmembrane region" description="Helical" evidence="10">
    <location>
        <begin position="106"/>
        <end position="127"/>
    </location>
</feature>
<dbReference type="GO" id="GO:0012505">
    <property type="term" value="C:endomembrane system"/>
    <property type="evidence" value="ECO:0007669"/>
    <property type="project" value="UniProtKB-SubCell"/>
</dbReference>
<evidence type="ECO:0000256" key="11">
    <source>
        <dbReference type="SAM" id="MobiDB-lite"/>
    </source>
</evidence>
<dbReference type="NCBIfam" id="TIGR00378">
    <property type="entry name" value="cax"/>
    <property type="match status" value="1"/>
</dbReference>
<feature type="domain" description="Sodium/calcium exchanger membrane region" evidence="12">
    <location>
        <begin position="340"/>
        <end position="483"/>
    </location>
</feature>
<evidence type="ECO:0000313" key="13">
    <source>
        <dbReference type="EMBL" id="CCG84192.1"/>
    </source>
</evidence>
<keyword evidence="6 10" id="KW-0106">Calcium</keyword>
<keyword evidence="7 10" id="KW-1133">Transmembrane helix</keyword>
<feature type="transmembrane region" description="Helical" evidence="10">
    <location>
        <begin position="437"/>
        <end position="458"/>
    </location>
</feature>
<dbReference type="VEuPathDB" id="FungiDB:TAPDE_004594"/>
<keyword evidence="5 10" id="KW-0812">Transmembrane</keyword>
<evidence type="ECO:0000256" key="7">
    <source>
        <dbReference type="ARBA" id="ARBA00022989"/>
    </source>
</evidence>
<feature type="transmembrane region" description="Helical" evidence="10">
    <location>
        <begin position="267"/>
        <end position="286"/>
    </location>
</feature>
<evidence type="ECO:0000256" key="10">
    <source>
        <dbReference type="RuleBase" id="RU365028"/>
    </source>
</evidence>
<evidence type="ECO:0000256" key="8">
    <source>
        <dbReference type="ARBA" id="ARBA00023065"/>
    </source>
</evidence>
<dbReference type="InterPro" id="IPR004837">
    <property type="entry name" value="NaCa_Exmemb"/>
</dbReference>
<feature type="transmembrane region" description="Helical" evidence="10">
    <location>
        <begin position="133"/>
        <end position="154"/>
    </location>
</feature>
<dbReference type="EMBL" id="CAHR02000209">
    <property type="protein sequence ID" value="CCG84192.1"/>
    <property type="molecule type" value="Genomic_DNA"/>
</dbReference>
<feature type="transmembrane region" description="Helical" evidence="10">
    <location>
        <begin position="465"/>
        <end position="485"/>
    </location>
</feature>
<sequence>MHRIKHEAHKETYGRLSASNDQSRTSSPRRLVTSAKPPDATEDIELRERAEVPEFGPIQGSLTTILNNAIEQPALRIHDSQSFTPAISNESSATRIERLKTILSRILFFSWINVLLVMVPIAVAVHFTTENEVVKFITSTVAIIPLAAMLGYSTEELAKRFGPTSGALFNITFGNATELIVFIIGIVRGQLNVVQAAIIGSVLGNLLLILGMAFLLGGIRYKEQHYNSLVTQTTGCLLLLAITSLSIPTAFHASFVDSDEADQQVLYLSYATSIVLLVVYGVYLIFQLRTHAHLYKAVTTTQVPSIIFEGSVPESQAGEHSQTTMAEESTELPQIPVIASIVLLFVTTALVAVMAEFMVSSISAVVQDTGLSEQFVGLIIVPIVGNAAEHICAVTVAYRNKVDLSISIALGSSLQIVLLVAPLAVLLSWAIGQPLTLYFSLFETLSVFATVLIVTYLVIDGRSNYLEGVLLIAAYILIAIASLFYPATADEANA</sequence>
<dbReference type="GO" id="GO:0015369">
    <property type="term" value="F:calcium:proton antiporter activity"/>
    <property type="evidence" value="ECO:0007669"/>
    <property type="project" value="UniProtKB-UniRule"/>
</dbReference>
<dbReference type="Pfam" id="PF01699">
    <property type="entry name" value="Na_Ca_ex"/>
    <property type="match status" value="2"/>
</dbReference>
<feature type="domain" description="Sodium/calcium exchanger membrane region" evidence="12">
    <location>
        <begin position="134"/>
        <end position="288"/>
    </location>
</feature>
<feature type="transmembrane region" description="Helical" evidence="10">
    <location>
        <begin position="193"/>
        <end position="217"/>
    </location>
</feature>
<dbReference type="GO" id="GO:0000329">
    <property type="term" value="C:fungal-type vacuole membrane"/>
    <property type="evidence" value="ECO:0007669"/>
    <property type="project" value="TreeGrafter"/>
</dbReference>
<evidence type="ECO:0000256" key="5">
    <source>
        <dbReference type="ARBA" id="ARBA00022692"/>
    </source>
</evidence>
<keyword evidence="10" id="KW-0926">Vacuole</keyword>
<accession>R4XED4</accession>
<evidence type="ECO:0000256" key="9">
    <source>
        <dbReference type="ARBA" id="ARBA00023136"/>
    </source>
</evidence>
<dbReference type="InterPro" id="IPR004798">
    <property type="entry name" value="CAX-like"/>
</dbReference>
<keyword evidence="10" id="KW-0050">Antiport</keyword>
<evidence type="ECO:0000313" key="14">
    <source>
        <dbReference type="Proteomes" id="UP000013776"/>
    </source>
</evidence>
<dbReference type="eggNOG" id="KOG1397">
    <property type="taxonomic scope" value="Eukaryota"/>
</dbReference>
<dbReference type="STRING" id="1097556.R4XED4"/>
<keyword evidence="4 10" id="KW-0109">Calcium transport</keyword>
<feature type="compositionally biased region" description="Polar residues" evidence="11">
    <location>
        <begin position="17"/>
        <end position="28"/>
    </location>
</feature>
<feature type="transmembrane region" description="Helical" evidence="10">
    <location>
        <begin position="335"/>
        <end position="355"/>
    </location>
</feature>
<protein>
    <recommendedName>
        <fullName evidence="10">Vacuolar calcium ion transporter</fullName>
    </recommendedName>
</protein>
<dbReference type="InterPro" id="IPR044880">
    <property type="entry name" value="NCX_ion-bd_dom_sf"/>
</dbReference>
<dbReference type="OrthoDB" id="1699231at2759"/>
<feature type="transmembrane region" description="Helical" evidence="10">
    <location>
        <begin position="375"/>
        <end position="398"/>
    </location>
</feature>
<dbReference type="InterPro" id="IPR004713">
    <property type="entry name" value="CaH_exchang"/>
</dbReference>
<dbReference type="NCBIfam" id="TIGR00846">
    <property type="entry name" value="caca2"/>
    <property type="match status" value="1"/>
</dbReference>
<feature type="transmembrane region" description="Helical" evidence="10">
    <location>
        <begin position="410"/>
        <end position="431"/>
    </location>
</feature>
<dbReference type="Gene3D" id="1.20.1420.30">
    <property type="entry name" value="NCX, central ion-binding region"/>
    <property type="match status" value="2"/>
</dbReference>